<sequence length="124" mass="14267">MKPWHPGQDALNMSGSPWATIYAEFGCEEQSLVPALVARFRLRASDLYYRLGLYYKIGLKGRLTLCLEKRNARTDGDTQVLHTLCSFEDLLRYMDSSLKNQSYIELIICFAMELLPFFAIVSPY</sequence>
<evidence type="ECO:0000313" key="2">
    <source>
        <dbReference type="EnsemblMetazoa" id="GPAI038034-PA"/>
    </source>
</evidence>
<reference evidence="2" key="2">
    <citation type="submission" date="2020-05" db="UniProtKB">
        <authorList>
            <consortium name="EnsemblMetazoa"/>
        </authorList>
    </citation>
    <scope>IDENTIFICATION</scope>
    <source>
        <strain evidence="2">IAEA</strain>
    </source>
</reference>
<dbReference type="VEuPathDB" id="VectorBase:GPAI038034"/>
<keyword evidence="1" id="KW-1133">Transmembrane helix</keyword>
<dbReference type="Proteomes" id="UP000092445">
    <property type="component" value="Unassembled WGS sequence"/>
</dbReference>
<dbReference type="EnsemblMetazoa" id="GPAI038034-RA">
    <property type="protein sequence ID" value="GPAI038034-PA"/>
    <property type="gene ID" value="GPAI038034"/>
</dbReference>
<accession>A0A1B0A8Z4</accession>
<organism evidence="2 3">
    <name type="scientific">Glossina pallidipes</name>
    <name type="common">Tsetse fly</name>
    <dbReference type="NCBI Taxonomy" id="7398"/>
    <lineage>
        <taxon>Eukaryota</taxon>
        <taxon>Metazoa</taxon>
        <taxon>Ecdysozoa</taxon>
        <taxon>Arthropoda</taxon>
        <taxon>Hexapoda</taxon>
        <taxon>Insecta</taxon>
        <taxon>Pterygota</taxon>
        <taxon>Neoptera</taxon>
        <taxon>Endopterygota</taxon>
        <taxon>Diptera</taxon>
        <taxon>Brachycera</taxon>
        <taxon>Muscomorpha</taxon>
        <taxon>Hippoboscoidea</taxon>
        <taxon>Glossinidae</taxon>
        <taxon>Glossina</taxon>
    </lineage>
</organism>
<keyword evidence="1" id="KW-0472">Membrane</keyword>
<reference evidence="3" key="1">
    <citation type="submission" date="2014-03" db="EMBL/GenBank/DDBJ databases">
        <authorList>
            <person name="Aksoy S."/>
            <person name="Warren W."/>
            <person name="Wilson R.K."/>
        </authorList>
    </citation>
    <scope>NUCLEOTIDE SEQUENCE [LARGE SCALE GENOMIC DNA]</scope>
    <source>
        <strain evidence="3">IAEA</strain>
    </source>
</reference>
<keyword evidence="1" id="KW-0812">Transmembrane</keyword>
<protein>
    <submittedName>
        <fullName evidence="2">Uncharacterized protein</fullName>
    </submittedName>
</protein>
<evidence type="ECO:0000256" key="1">
    <source>
        <dbReference type="SAM" id="Phobius"/>
    </source>
</evidence>
<dbReference type="AlphaFoldDB" id="A0A1B0A8Z4"/>
<feature type="transmembrane region" description="Helical" evidence="1">
    <location>
        <begin position="102"/>
        <end position="121"/>
    </location>
</feature>
<evidence type="ECO:0000313" key="3">
    <source>
        <dbReference type="Proteomes" id="UP000092445"/>
    </source>
</evidence>
<proteinExistence type="predicted"/>
<keyword evidence="3" id="KW-1185">Reference proteome</keyword>
<name>A0A1B0A8Z4_GLOPL</name>